<dbReference type="EMBL" id="QASA01000001">
    <property type="protein sequence ID" value="RDC65169.1"/>
    <property type="molecule type" value="Genomic_DNA"/>
</dbReference>
<gene>
    <name evidence="1" type="ORF">AHMF7616_03799</name>
</gene>
<sequence>MREEDYHTHYLGETESGLLFFGYDTFVFPNGFTNNNWENERLEYALVYLFDNKGNHIETKYKCAGKTSEIQPHRTNELLEGSISELGRFKFKNIEVKPFKTEIDGIAFGLIPNDECQMIELQPSSTIAFSEPWDGEYCT</sequence>
<evidence type="ECO:0000313" key="2">
    <source>
        <dbReference type="Proteomes" id="UP000253919"/>
    </source>
</evidence>
<organism evidence="1 2">
    <name type="scientific">Adhaeribacter pallidiroseus</name>
    <dbReference type="NCBI Taxonomy" id="2072847"/>
    <lineage>
        <taxon>Bacteria</taxon>
        <taxon>Pseudomonadati</taxon>
        <taxon>Bacteroidota</taxon>
        <taxon>Cytophagia</taxon>
        <taxon>Cytophagales</taxon>
        <taxon>Hymenobacteraceae</taxon>
        <taxon>Adhaeribacter</taxon>
    </lineage>
</organism>
<keyword evidence="2" id="KW-1185">Reference proteome</keyword>
<proteinExistence type="predicted"/>
<evidence type="ECO:0000313" key="1">
    <source>
        <dbReference type="EMBL" id="RDC65169.1"/>
    </source>
</evidence>
<dbReference type="OrthoDB" id="893411at2"/>
<dbReference type="AlphaFoldDB" id="A0A369QQP8"/>
<reference evidence="1 2" key="1">
    <citation type="submission" date="2018-04" db="EMBL/GenBank/DDBJ databases">
        <title>Adhaeribacter sp. HMF7616 genome sequencing and assembly.</title>
        <authorList>
            <person name="Kang H."/>
            <person name="Kang J."/>
            <person name="Cha I."/>
            <person name="Kim H."/>
            <person name="Joh K."/>
        </authorList>
    </citation>
    <scope>NUCLEOTIDE SEQUENCE [LARGE SCALE GENOMIC DNA]</scope>
    <source>
        <strain evidence="1 2">HMF7616</strain>
    </source>
</reference>
<dbReference type="RefSeq" id="WP_147275727.1">
    <property type="nucleotide sequence ID" value="NZ_QASA01000001.1"/>
</dbReference>
<name>A0A369QQP8_9BACT</name>
<protein>
    <submittedName>
        <fullName evidence="1">Uncharacterized protein</fullName>
    </submittedName>
</protein>
<comment type="caution">
    <text evidence="1">The sequence shown here is derived from an EMBL/GenBank/DDBJ whole genome shotgun (WGS) entry which is preliminary data.</text>
</comment>
<dbReference type="Proteomes" id="UP000253919">
    <property type="component" value="Unassembled WGS sequence"/>
</dbReference>
<accession>A0A369QQP8</accession>